<dbReference type="GO" id="GO:0005634">
    <property type="term" value="C:nucleus"/>
    <property type="evidence" value="ECO:0007669"/>
    <property type="project" value="TreeGrafter"/>
</dbReference>
<dbReference type="PROSITE" id="PS51203">
    <property type="entry name" value="CS"/>
    <property type="match status" value="1"/>
</dbReference>
<comment type="similarity">
    <text evidence="1">Belongs to the p23/wos2 family.</text>
</comment>
<keyword evidence="5" id="KW-1185">Reference proteome</keyword>
<dbReference type="SUPFAM" id="SSF49764">
    <property type="entry name" value="HSP20-like chaperones"/>
    <property type="match status" value="1"/>
</dbReference>
<gene>
    <name evidence="4" type="ORF">DACRYDRAFT_24091</name>
</gene>
<protein>
    <submittedName>
        <fullName evidence="4">HSP20-like chaperone</fullName>
    </submittedName>
</protein>
<dbReference type="GO" id="GO:0006457">
    <property type="term" value="P:protein folding"/>
    <property type="evidence" value="ECO:0007669"/>
    <property type="project" value="TreeGrafter"/>
</dbReference>
<dbReference type="PANTHER" id="PTHR22932">
    <property type="entry name" value="TELOMERASE-BINDING PROTEIN P23 HSP90 CO-CHAPERONE"/>
    <property type="match status" value="1"/>
</dbReference>
<feature type="compositionally biased region" description="Acidic residues" evidence="2">
    <location>
        <begin position="123"/>
        <end position="134"/>
    </location>
</feature>
<dbReference type="HOGENOM" id="CLU_078883_0_0_1"/>
<dbReference type="GO" id="GO:0051087">
    <property type="term" value="F:protein-folding chaperone binding"/>
    <property type="evidence" value="ECO:0007669"/>
    <property type="project" value="TreeGrafter"/>
</dbReference>
<dbReference type="OrthoDB" id="1564555at2759"/>
<dbReference type="GO" id="GO:0005829">
    <property type="term" value="C:cytosol"/>
    <property type="evidence" value="ECO:0007669"/>
    <property type="project" value="TreeGrafter"/>
</dbReference>
<feature type="compositionally biased region" description="Basic and acidic residues" evidence="2">
    <location>
        <begin position="217"/>
        <end position="228"/>
    </location>
</feature>
<dbReference type="STRING" id="1858805.M5FQ60"/>
<dbReference type="CDD" id="cd06465">
    <property type="entry name" value="p23_hB-ind1_like"/>
    <property type="match status" value="1"/>
</dbReference>
<proteinExistence type="inferred from homology"/>
<dbReference type="GeneID" id="63688602"/>
<feature type="region of interest" description="Disordered" evidence="2">
    <location>
        <begin position="123"/>
        <end position="228"/>
    </location>
</feature>
<sequence>MSTHPQVTWAQRSSATVPEKNILYVTVDLPDIVPDTLQLDFKEDSISFKATAGNAARGLPEKGYAFTLDLYASIVPEETKKVLSSRHLALQLRKKEVQAEYWPRLTKIKTPWLKTDFTKWVDEEEQDGVTEPDDLGGMGDMGMGDMSGMPGMGGMGGMPGMGGMGGMPGGSDFNFEEMMAKINAGSPGAAPGGADEDDEDDDDDDVPPPLEAAEPSSSKDQEGEAGSH</sequence>
<feature type="compositionally biased region" description="Low complexity" evidence="2">
    <location>
        <begin position="184"/>
        <end position="193"/>
    </location>
</feature>
<dbReference type="OMA" id="EEGPYWP"/>
<evidence type="ECO:0000256" key="1">
    <source>
        <dbReference type="ARBA" id="ARBA00025733"/>
    </source>
</evidence>
<evidence type="ECO:0000313" key="5">
    <source>
        <dbReference type="Proteomes" id="UP000030653"/>
    </source>
</evidence>
<dbReference type="Proteomes" id="UP000030653">
    <property type="component" value="Unassembled WGS sequence"/>
</dbReference>
<reference evidence="4 5" key="1">
    <citation type="journal article" date="2012" name="Science">
        <title>The Paleozoic origin of enzymatic lignin decomposition reconstructed from 31 fungal genomes.</title>
        <authorList>
            <person name="Floudas D."/>
            <person name="Binder M."/>
            <person name="Riley R."/>
            <person name="Barry K."/>
            <person name="Blanchette R.A."/>
            <person name="Henrissat B."/>
            <person name="Martinez A.T."/>
            <person name="Otillar R."/>
            <person name="Spatafora J.W."/>
            <person name="Yadav J.S."/>
            <person name="Aerts A."/>
            <person name="Benoit I."/>
            <person name="Boyd A."/>
            <person name="Carlson A."/>
            <person name="Copeland A."/>
            <person name="Coutinho P.M."/>
            <person name="de Vries R.P."/>
            <person name="Ferreira P."/>
            <person name="Findley K."/>
            <person name="Foster B."/>
            <person name="Gaskell J."/>
            <person name="Glotzer D."/>
            <person name="Gorecki P."/>
            <person name="Heitman J."/>
            <person name="Hesse C."/>
            <person name="Hori C."/>
            <person name="Igarashi K."/>
            <person name="Jurgens J.A."/>
            <person name="Kallen N."/>
            <person name="Kersten P."/>
            <person name="Kohler A."/>
            <person name="Kuees U."/>
            <person name="Kumar T.K.A."/>
            <person name="Kuo A."/>
            <person name="LaButti K."/>
            <person name="Larrondo L.F."/>
            <person name="Lindquist E."/>
            <person name="Ling A."/>
            <person name="Lombard V."/>
            <person name="Lucas S."/>
            <person name="Lundell T."/>
            <person name="Martin R."/>
            <person name="McLaughlin D.J."/>
            <person name="Morgenstern I."/>
            <person name="Morin E."/>
            <person name="Murat C."/>
            <person name="Nagy L.G."/>
            <person name="Nolan M."/>
            <person name="Ohm R.A."/>
            <person name="Patyshakuliyeva A."/>
            <person name="Rokas A."/>
            <person name="Ruiz-Duenas F.J."/>
            <person name="Sabat G."/>
            <person name="Salamov A."/>
            <person name="Samejima M."/>
            <person name="Schmutz J."/>
            <person name="Slot J.C."/>
            <person name="St John F."/>
            <person name="Stenlid J."/>
            <person name="Sun H."/>
            <person name="Sun S."/>
            <person name="Syed K."/>
            <person name="Tsang A."/>
            <person name="Wiebenga A."/>
            <person name="Young D."/>
            <person name="Pisabarro A."/>
            <person name="Eastwood D.C."/>
            <person name="Martin F."/>
            <person name="Cullen D."/>
            <person name="Grigoriev I.V."/>
            <person name="Hibbett D.S."/>
        </authorList>
    </citation>
    <scope>NUCLEOTIDE SEQUENCE [LARGE SCALE GENOMIC DNA]</scope>
    <source>
        <strain evidence="4 5">DJM-731 SS1</strain>
    </source>
</reference>
<feature type="compositionally biased region" description="Gly residues" evidence="2">
    <location>
        <begin position="150"/>
        <end position="169"/>
    </location>
</feature>
<feature type="compositionally biased region" description="Acidic residues" evidence="2">
    <location>
        <begin position="194"/>
        <end position="206"/>
    </location>
</feature>
<dbReference type="RefSeq" id="XP_040625883.1">
    <property type="nucleotide sequence ID" value="XM_040773540.1"/>
</dbReference>
<evidence type="ECO:0000256" key="2">
    <source>
        <dbReference type="SAM" id="MobiDB-lite"/>
    </source>
</evidence>
<evidence type="ECO:0000259" key="3">
    <source>
        <dbReference type="PROSITE" id="PS51203"/>
    </source>
</evidence>
<dbReference type="InterPro" id="IPR008978">
    <property type="entry name" value="HSP20-like_chaperone"/>
</dbReference>
<dbReference type="GO" id="GO:0051131">
    <property type="term" value="P:chaperone-mediated protein complex assembly"/>
    <property type="evidence" value="ECO:0007669"/>
    <property type="project" value="TreeGrafter"/>
</dbReference>
<dbReference type="EMBL" id="JH795871">
    <property type="protein sequence ID" value="EJT98985.1"/>
    <property type="molecule type" value="Genomic_DNA"/>
</dbReference>
<dbReference type="PANTHER" id="PTHR22932:SF1">
    <property type="entry name" value="CO-CHAPERONE PROTEIN DAF-41"/>
    <property type="match status" value="1"/>
</dbReference>
<dbReference type="GO" id="GO:0051879">
    <property type="term" value="F:Hsp90 protein binding"/>
    <property type="evidence" value="ECO:0007669"/>
    <property type="project" value="InterPro"/>
</dbReference>
<name>M5FQ60_DACPD</name>
<feature type="domain" description="CS" evidence="3">
    <location>
        <begin position="2"/>
        <end position="106"/>
    </location>
</feature>
<organism evidence="4 5">
    <name type="scientific">Dacryopinax primogenitus (strain DJM 731)</name>
    <name type="common">Brown rot fungus</name>
    <dbReference type="NCBI Taxonomy" id="1858805"/>
    <lineage>
        <taxon>Eukaryota</taxon>
        <taxon>Fungi</taxon>
        <taxon>Dikarya</taxon>
        <taxon>Basidiomycota</taxon>
        <taxon>Agaricomycotina</taxon>
        <taxon>Dacrymycetes</taxon>
        <taxon>Dacrymycetales</taxon>
        <taxon>Dacrymycetaceae</taxon>
        <taxon>Dacryopinax</taxon>
    </lineage>
</organism>
<dbReference type="Gene3D" id="2.60.40.790">
    <property type="match status" value="1"/>
</dbReference>
<accession>M5FQ60</accession>
<dbReference type="AlphaFoldDB" id="M5FQ60"/>
<evidence type="ECO:0000313" key="4">
    <source>
        <dbReference type="EMBL" id="EJT98985.1"/>
    </source>
</evidence>
<dbReference type="InterPro" id="IPR007052">
    <property type="entry name" value="CS_dom"/>
</dbReference>
<dbReference type="InterPro" id="IPR045250">
    <property type="entry name" value="p23-like"/>
</dbReference>